<name>A0A1J5RZW0_9ZZZZ</name>
<evidence type="ECO:0000313" key="1">
    <source>
        <dbReference type="EMBL" id="OIQ97455.1"/>
    </source>
</evidence>
<proteinExistence type="predicted"/>
<sequence>MKQALSVLVAVIFFTACTNSVKENTVKDSTLAAVTLPYPVNYSSDFEIGDKKLAQSVLAAWKDYDNNTLQNSLGIFADSVMMFLADGTIFSGKKDSAIAFISKFRGSMTSATSSVDAVTVLKTKGKDDSWVCVWGKEVDVMKDGKKDSTLLNENWMFNKEGKVAVIRQFAAKEKK</sequence>
<comment type="caution">
    <text evidence="1">The sequence shown here is derived from an EMBL/GenBank/DDBJ whole genome shotgun (WGS) entry which is preliminary data.</text>
</comment>
<dbReference type="PROSITE" id="PS51257">
    <property type="entry name" value="PROKAR_LIPOPROTEIN"/>
    <property type="match status" value="1"/>
</dbReference>
<gene>
    <name evidence="1" type="ORF">GALL_204650</name>
</gene>
<dbReference type="EMBL" id="MLJW01000132">
    <property type="protein sequence ID" value="OIQ97455.1"/>
    <property type="molecule type" value="Genomic_DNA"/>
</dbReference>
<accession>A0A1J5RZW0</accession>
<dbReference type="AlphaFoldDB" id="A0A1J5RZW0"/>
<protein>
    <recommendedName>
        <fullName evidence="2">SnoaL-like domain protein</fullName>
    </recommendedName>
</protein>
<evidence type="ECO:0008006" key="2">
    <source>
        <dbReference type="Google" id="ProtNLM"/>
    </source>
</evidence>
<reference evidence="1" key="1">
    <citation type="submission" date="2016-10" db="EMBL/GenBank/DDBJ databases">
        <title>Sequence of Gallionella enrichment culture.</title>
        <authorList>
            <person name="Poehlein A."/>
            <person name="Muehling M."/>
            <person name="Daniel R."/>
        </authorList>
    </citation>
    <scope>NUCLEOTIDE SEQUENCE</scope>
</reference>
<organism evidence="1">
    <name type="scientific">mine drainage metagenome</name>
    <dbReference type="NCBI Taxonomy" id="410659"/>
    <lineage>
        <taxon>unclassified sequences</taxon>
        <taxon>metagenomes</taxon>
        <taxon>ecological metagenomes</taxon>
    </lineage>
</organism>